<name>A0ABU6U0W3_9FABA</name>
<dbReference type="EMBL" id="JASCZI010094384">
    <property type="protein sequence ID" value="MED6153753.1"/>
    <property type="molecule type" value="Genomic_DNA"/>
</dbReference>
<reference evidence="2 3" key="1">
    <citation type="journal article" date="2023" name="Plants (Basel)">
        <title>Bridging the Gap: Combining Genomics and Transcriptomics Approaches to Understand Stylosanthes scabra, an Orphan Legume from the Brazilian Caatinga.</title>
        <authorList>
            <person name="Ferreira-Neto J.R.C."/>
            <person name="da Silva M.D."/>
            <person name="Binneck E."/>
            <person name="de Melo N.F."/>
            <person name="da Silva R.H."/>
            <person name="de Melo A.L.T.M."/>
            <person name="Pandolfi V."/>
            <person name="Bustamante F.O."/>
            <person name="Brasileiro-Vidal A.C."/>
            <person name="Benko-Iseppon A.M."/>
        </authorList>
    </citation>
    <scope>NUCLEOTIDE SEQUENCE [LARGE SCALE GENOMIC DNA]</scope>
    <source>
        <tissue evidence="2">Leaves</tissue>
    </source>
</reference>
<feature type="region of interest" description="Disordered" evidence="1">
    <location>
        <begin position="54"/>
        <end position="73"/>
    </location>
</feature>
<feature type="non-terminal residue" evidence="2">
    <location>
        <position position="1"/>
    </location>
</feature>
<proteinExistence type="predicted"/>
<protein>
    <submittedName>
        <fullName evidence="2">Uncharacterized protein</fullName>
    </submittedName>
</protein>
<comment type="caution">
    <text evidence="2">The sequence shown here is derived from an EMBL/GenBank/DDBJ whole genome shotgun (WGS) entry which is preliminary data.</text>
</comment>
<dbReference type="Proteomes" id="UP001341840">
    <property type="component" value="Unassembled WGS sequence"/>
</dbReference>
<keyword evidence="3" id="KW-1185">Reference proteome</keyword>
<evidence type="ECO:0000313" key="2">
    <source>
        <dbReference type="EMBL" id="MED6153753.1"/>
    </source>
</evidence>
<accession>A0ABU6U0W3</accession>
<sequence>SFNPRGIDTHFTVVLLDTIRYTCRDPGFTNTLHHGAGTTLTLLGRLHVTRLPAASTASADSTRPSPPSIALGHAPNLLSRSLGRRIISHHIVQPLPVLSDGSRPNHHPPPRSSVIRNMRHGRSLWMWSGLSLCGLDRDLVSWQMMVRPSQDKVPPSGEDPPLKEVCRWAGISKLCDLKQLRKPGSPKAMPPLILLRKPLVTPRPSFACRKSMLRGA</sequence>
<evidence type="ECO:0000256" key="1">
    <source>
        <dbReference type="SAM" id="MobiDB-lite"/>
    </source>
</evidence>
<organism evidence="2 3">
    <name type="scientific">Stylosanthes scabra</name>
    <dbReference type="NCBI Taxonomy" id="79078"/>
    <lineage>
        <taxon>Eukaryota</taxon>
        <taxon>Viridiplantae</taxon>
        <taxon>Streptophyta</taxon>
        <taxon>Embryophyta</taxon>
        <taxon>Tracheophyta</taxon>
        <taxon>Spermatophyta</taxon>
        <taxon>Magnoliopsida</taxon>
        <taxon>eudicotyledons</taxon>
        <taxon>Gunneridae</taxon>
        <taxon>Pentapetalae</taxon>
        <taxon>rosids</taxon>
        <taxon>fabids</taxon>
        <taxon>Fabales</taxon>
        <taxon>Fabaceae</taxon>
        <taxon>Papilionoideae</taxon>
        <taxon>50 kb inversion clade</taxon>
        <taxon>dalbergioids sensu lato</taxon>
        <taxon>Dalbergieae</taxon>
        <taxon>Pterocarpus clade</taxon>
        <taxon>Stylosanthes</taxon>
    </lineage>
</organism>
<evidence type="ECO:0000313" key="3">
    <source>
        <dbReference type="Proteomes" id="UP001341840"/>
    </source>
</evidence>
<gene>
    <name evidence="2" type="ORF">PIB30_105056</name>
</gene>